<name>A0A5N5DAA9_9PEZI</name>
<sequence length="718" mass="76599">MADITDDAYRARRPHRKSRFGCKNCKSRKIKCDEEKPQCGQCTKHAVVCDFSTRESVPASSVSSSNTTATTSGINSALLNPETPTGTPPISHDDEAWHWRRLLPSDFDLASASSLNIATNNPIEPQLELNMTDLELLHHFTVTTAYTLSTAPELQTWWRIEVPHIAFSYPFVMRALLSLSGIHVAHTLRSSSSSSADNNTTATSPPSAIHPSLFPSASSSFSSSSVTSSSHNNSHPEERRLKAADHINRALSQRDLALRTAHAVLPNCTTAITADGTSTSLSLNPHIFPPLYVCAALTTLIAFASQRPFNDDEDSTAASNTDDPNDLLLLTIGDGNNNNGPGTIAPWLRLSRDIKHAVDSVVAVGAGGGDGSSGGDNNIFNPDSSRNRTTLLMSNAVGMPLRIPRSRPQPPQPPPPQSPSPSPPLPPTTGTFALRYDPCYGWSNGHSPGDDHDHGNGDGSRASSSSRPPPPRRRTSARETDPAVAAGTEELSALRRWFVALYEQRYQHIGAALSPDEDIAAVAEAAADKADLASLCAAIDALVEAYAAFDGRLDGGGGGGGVVVDSEDDMTVGMRAILGWACNGAGVDERFLERATQRAPAFLVVLAFWGVMVHWVDGGGSGDGENPSGGLGRQGGQQQQRSWWIGGWGKKLVGRVEAAVSEQEAALEGGGGRPDGGGGSEVEDEVKRDWRRWLRWPLEQVGTEGERGRVRAVDCVVI</sequence>
<protein>
    <submittedName>
        <fullName evidence="4">Sterol uptake control protein 2</fullName>
    </submittedName>
</protein>
<evidence type="ECO:0000313" key="5">
    <source>
        <dbReference type="Proteomes" id="UP000325902"/>
    </source>
</evidence>
<dbReference type="GO" id="GO:0000981">
    <property type="term" value="F:DNA-binding transcription factor activity, RNA polymerase II-specific"/>
    <property type="evidence" value="ECO:0007669"/>
    <property type="project" value="InterPro"/>
</dbReference>
<dbReference type="PROSITE" id="PS00463">
    <property type="entry name" value="ZN2_CY6_FUNGAL_1"/>
    <property type="match status" value="1"/>
</dbReference>
<evidence type="ECO:0000256" key="1">
    <source>
        <dbReference type="ARBA" id="ARBA00023242"/>
    </source>
</evidence>
<keyword evidence="1" id="KW-0539">Nucleus</keyword>
<dbReference type="PROSITE" id="PS50048">
    <property type="entry name" value="ZN2_CY6_FUNGAL_2"/>
    <property type="match status" value="1"/>
</dbReference>
<dbReference type="AlphaFoldDB" id="A0A5N5DAA9"/>
<dbReference type="Proteomes" id="UP000325902">
    <property type="component" value="Unassembled WGS sequence"/>
</dbReference>
<dbReference type="Gene3D" id="4.10.240.10">
    <property type="entry name" value="Zn(2)-C6 fungal-type DNA-binding domain"/>
    <property type="match status" value="1"/>
</dbReference>
<dbReference type="PANTHER" id="PTHR47657">
    <property type="entry name" value="STEROL REGULATORY ELEMENT-BINDING PROTEIN ECM22"/>
    <property type="match status" value="1"/>
</dbReference>
<feature type="compositionally biased region" description="Low complexity" evidence="2">
    <location>
        <begin position="58"/>
        <end position="76"/>
    </location>
</feature>
<feature type="region of interest" description="Disordered" evidence="2">
    <location>
        <begin position="663"/>
        <end position="684"/>
    </location>
</feature>
<dbReference type="SMART" id="SM00066">
    <property type="entry name" value="GAL4"/>
    <property type="match status" value="1"/>
</dbReference>
<feature type="compositionally biased region" description="Gly residues" evidence="2">
    <location>
        <begin position="668"/>
        <end position="680"/>
    </location>
</feature>
<proteinExistence type="predicted"/>
<feature type="region of interest" description="Disordered" evidence="2">
    <location>
        <begin position="401"/>
        <end position="487"/>
    </location>
</feature>
<feature type="region of interest" description="Disordered" evidence="2">
    <location>
        <begin position="620"/>
        <end position="640"/>
    </location>
</feature>
<feature type="region of interest" description="Disordered" evidence="2">
    <location>
        <begin position="366"/>
        <end position="386"/>
    </location>
</feature>
<evidence type="ECO:0000313" key="4">
    <source>
        <dbReference type="EMBL" id="KAB2574763.1"/>
    </source>
</evidence>
<dbReference type="InterPro" id="IPR001138">
    <property type="entry name" value="Zn2Cys6_DnaBD"/>
</dbReference>
<dbReference type="Pfam" id="PF00172">
    <property type="entry name" value="Zn_clus"/>
    <property type="match status" value="1"/>
</dbReference>
<feature type="domain" description="Zn(2)-C6 fungal-type" evidence="3">
    <location>
        <begin position="21"/>
        <end position="51"/>
    </location>
</feature>
<feature type="region of interest" description="Disordered" evidence="2">
    <location>
        <begin position="58"/>
        <end position="87"/>
    </location>
</feature>
<reference evidence="4 5" key="1">
    <citation type="journal article" date="2019" name="Sci. Rep.">
        <title>A multi-omics analysis of the grapevine pathogen Lasiodiplodia theobromae reveals that temperature affects the expression of virulence- and pathogenicity-related genes.</title>
        <authorList>
            <person name="Felix C."/>
            <person name="Meneses R."/>
            <person name="Goncalves M.F.M."/>
            <person name="Tilleman L."/>
            <person name="Duarte A.S."/>
            <person name="Jorrin-Novo J.V."/>
            <person name="Van de Peer Y."/>
            <person name="Deforce D."/>
            <person name="Van Nieuwerburgh F."/>
            <person name="Esteves A.C."/>
            <person name="Alves A."/>
        </authorList>
    </citation>
    <scope>NUCLEOTIDE SEQUENCE [LARGE SCALE GENOMIC DNA]</scope>
    <source>
        <strain evidence="4 5">LA-SOL3</strain>
    </source>
</reference>
<evidence type="ECO:0000259" key="3">
    <source>
        <dbReference type="PROSITE" id="PS50048"/>
    </source>
</evidence>
<dbReference type="SUPFAM" id="SSF57701">
    <property type="entry name" value="Zn2/Cys6 DNA-binding domain"/>
    <property type="match status" value="1"/>
</dbReference>
<dbReference type="EMBL" id="VCHE01000039">
    <property type="protein sequence ID" value="KAB2574763.1"/>
    <property type="molecule type" value="Genomic_DNA"/>
</dbReference>
<keyword evidence="5" id="KW-1185">Reference proteome</keyword>
<organism evidence="4 5">
    <name type="scientific">Lasiodiplodia theobromae</name>
    <dbReference type="NCBI Taxonomy" id="45133"/>
    <lineage>
        <taxon>Eukaryota</taxon>
        <taxon>Fungi</taxon>
        <taxon>Dikarya</taxon>
        <taxon>Ascomycota</taxon>
        <taxon>Pezizomycotina</taxon>
        <taxon>Dothideomycetes</taxon>
        <taxon>Dothideomycetes incertae sedis</taxon>
        <taxon>Botryosphaeriales</taxon>
        <taxon>Botryosphaeriaceae</taxon>
        <taxon>Lasiodiplodia</taxon>
    </lineage>
</organism>
<dbReference type="PANTHER" id="PTHR47657:SF7">
    <property type="entry name" value="STEROL REGULATORY ELEMENT-BINDING PROTEIN ECM22"/>
    <property type="match status" value="1"/>
</dbReference>
<dbReference type="InterPro" id="IPR052400">
    <property type="entry name" value="Zn2-C6_fungal_TF"/>
</dbReference>
<evidence type="ECO:0000256" key="2">
    <source>
        <dbReference type="SAM" id="MobiDB-lite"/>
    </source>
</evidence>
<dbReference type="OrthoDB" id="4937900at2759"/>
<dbReference type="CDD" id="cd00067">
    <property type="entry name" value="GAL4"/>
    <property type="match status" value="1"/>
</dbReference>
<dbReference type="InterPro" id="IPR036864">
    <property type="entry name" value="Zn2-C6_fun-type_DNA-bd_sf"/>
</dbReference>
<feature type="region of interest" description="Disordered" evidence="2">
    <location>
        <begin position="190"/>
        <end position="209"/>
    </location>
</feature>
<comment type="caution">
    <text evidence="4">The sequence shown here is derived from an EMBL/GenBank/DDBJ whole genome shotgun (WGS) entry which is preliminary data.</text>
</comment>
<feature type="compositionally biased region" description="Gly residues" evidence="2">
    <location>
        <begin position="620"/>
        <end position="635"/>
    </location>
</feature>
<dbReference type="GO" id="GO:0008270">
    <property type="term" value="F:zinc ion binding"/>
    <property type="evidence" value="ECO:0007669"/>
    <property type="project" value="InterPro"/>
</dbReference>
<gene>
    <name evidence="4" type="primary">UPC2_2</name>
    <name evidence="4" type="ORF">DBV05_g6537</name>
</gene>
<feature type="compositionally biased region" description="Pro residues" evidence="2">
    <location>
        <begin position="407"/>
        <end position="427"/>
    </location>
</feature>
<accession>A0A5N5DAA9</accession>